<protein>
    <submittedName>
        <fullName evidence="7">ABC transporter related protein</fullName>
    </submittedName>
</protein>
<dbReference type="PANTHER" id="PTHR42855:SF1">
    <property type="entry name" value="ABC TRANSPORTER DOMAIN-CONTAINING PROTEIN"/>
    <property type="match status" value="1"/>
</dbReference>
<dbReference type="GO" id="GO:0003677">
    <property type="term" value="F:DNA binding"/>
    <property type="evidence" value="ECO:0007669"/>
    <property type="project" value="InterPro"/>
</dbReference>
<dbReference type="Pfam" id="PF12848">
    <property type="entry name" value="ABC_tran_Xtn"/>
    <property type="match status" value="1"/>
</dbReference>
<dbReference type="CDD" id="cd03221">
    <property type="entry name" value="ABCF_EF-3"/>
    <property type="match status" value="2"/>
</dbReference>
<dbReference type="InterPro" id="IPR037118">
    <property type="entry name" value="Val-tRNA_synth_C_sf"/>
</dbReference>
<feature type="coiled-coil region" evidence="4">
    <location>
        <begin position="571"/>
        <end position="622"/>
    </location>
</feature>
<proteinExistence type="predicted"/>
<dbReference type="FunFam" id="3.40.50.300:FF:000309">
    <property type="entry name" value="ABC transporter ATP-binding protein"/>
    <property type="match status" value="1"/>
</dbReference>
<dbReference type="InterPro" id="IPR017871">
    <property type="entry name" value="ABC_transporter-like_CS"/>
</dbReference>
<dbReference type="AlphaFoldDB" id="A4J5I6"/>
<dbReference type="Gene3D" id="3.40.50.300">
    <property type="entry name" value="P-loop containing nucleotide triphosphate hydrolases"/>
    <property type="match status" value="2"/>
</dbReference>
<evidence type="ECO:0000313" key="8">
    <source>
        <dbReference type="Proteomes" id="UP000001556"/>
    </source>
</evidence>
<dbReference type="eggNOG" id="COG0488">
    <property type="taxonomic scope" value="Bacteria"/>
</dbReference>
<feature type="domain" description="ABC transporter" evidence="6">
    <location>
        <begin position="319"/>
        <end position="539"/>
    </location>
</feature>
<keyword evidence="2" id="KW-0547">Nucleotide-binding</keyword>
<dbReference type="RefSeq" id="WP_011878151.1">
    <property type="nucleotide sequence ID" value="NC_009253.1"/>
</dbReference>
<dbReference type="InterPro" id="IPR032524">
    <property type="entry name" value="ABC_tran_C"/>
</dbReference>
<evidence type="ECO:0000259" key="6">
    <source>
        <dbReference type="PROSITE" id="PS50893"/>
    </source>
</evidence>
<dbReference type="InterPro" id="IPR051309">
    <property type="entry name" value="ABCF_ATPase"/>
</dbReference>
<dbReference type="InterPro" id="IPR032781">
    <property type="entry name" value="ABC_tran_Xtn"/>
</dbReference>
<dbReference type="Pfam" id="PF00005">
    <property type="entry name" value="ABC_tran"/>
    <property type="match status" value="2"/>
</dbReference>
<evidence type="ECO:0000313" key="7">
    <source>
        <dbReference type="EMBL" id="ABO50339.1"/>
    </source>
</evidence>
<dbReference type="PROSITE" id="PS00211">
    <property type="entry name" value="ABC_TRANSPORTER_1"/>
    <property type="match status" value="1"/>
</dbReference>
<dbReference type="SUPFAM" id="SSF52540">
    <property type="entry name" value="P-loop containing nucleoside triphosphate hydrolases"/>
    <property type="match status" value="2"/>
</dbReference>
<accession>A4J5I6</accession>
<name>A4J5I6_DESRM</name>
<keyword evidence="1" id="KW-0677">Repeat</keyword>
<gene>
    <name evidence="7" type="ordered locus">Dred_1814</name>
</gene>
<dbReference type="HOGENOM" id="CLU_000604_36_0_9"/>
<evidence type="ECO:0000256" key="5">
    <source>
        <dbReference type="SAM" id="MobiDB-lite"/>
    </source>
</evidence>
<dbReference type="InterPro" id="IPR027417">
    <property type="entry name" value="P-loop_NTPase"/>
</dbReference>
<dbReference type="Pfam" id="PF16326">
    <property type="entry name" value="ABC_tran_CTD"/>
    <property type="match status" value="1"/>
</dbReference>
<dbReference type="SMART" id="SM00382">
    <property type="entry name" value="AAA"/>
    <property type="match status" value="2"/>
</dbReference>
<dbReference type="OrthoDB" id="1624247at2"/>
<keyword evidence="8" id="KW-1185">Reference proteome</keyword>
<evidence type="ECO:0000256" key="2">
    <source>
        <dbReference type="ARBA" id="ARBA00022741"/>
    </source>
</evidence>
<dbReference type="PROSITE" id="PS50893">
    <property type="entry name" value="ABC_TRANSPORTER_2"/>
    <property type="match status" value="2"/>
</dbReference>
<reference evidence="7 8" key="1">
    <citation type="submission" date="2007-03" db="EMBL/GenBank/DDBJ databases">
        <title>Complete sequence of Desulfotomaculum reducens MI-1.</title>
        <authorList>
            <consortium name="US DOE Joint Genome Institute"/>
            <person name="Copeland A."/>
            <person name="Lucas S."/>
            <person name="Lapidus A."/>
            <person name="Barry K."/>
            <person name="Detter J.C."/>
            <person name="Glavina del Rio T."/>
            <person name="Hammon N."/>
            <person name="Israni S."/>
            <person name="Dalin E."/>
            <person name="Tice H."/>
            <person name="Pitluck S."/>
            <person name="Sims D."/>
            <person name="Brettin T."/>
            <person name="Bruce D."/>
            <person name="Han C."/>
            <person name="Tapia R."/>
            <person name="Schmutz J."/>
            <person name="Larimer F."/>
            <person name="Land M."/>
            <person name="Hauser L."/>
            <person name="Kyrpides N."/>
            <person name="Kim E."/>
            <person name="Tebo B.M."/>
            <person name="Richardson P."/>
        </authorList>
    </citation>
    <scope>NUCLEOTIDE SEQUENCE [LARGE SCALE GENOMIC DNA]</scope>
    <source>
        <strain evidence="7 8">MI-1</strain>
    </source>
</reference>
<dbReference type="InterPro" id="IPR003593">
    <property type="entry name" value="AAA+_ATPase"/>
</dbReference>
<dbReference type="Gene3D" id="1.10.287.380">
    <property type="entry name" value="Valyl-tRNA synthetase, C-terminal domain"/>
    <property type="match status" value="1"/>
</dbReference>
<keyword evidence="4" id="KW-0175">Coiled coil</keyword>
<sequence>MNLLTVEELSKSFGIKNIFDKVSFGIADGEKIGLVGINGTGKSTLLKVLAGKETADHGKITMVNNLQVEYLPQNPLFDEKATVIQQVFKGDSPVMHLLLEYKKSIDLLNSNPGDQELQKQMLQLGQQMDSMDAWQLESEAKTVLTKLGISNFNSPVAALSGGQRKRVSLASALINPANLLILDEPTNHIDNETIAWLEQYLQKRKGALLMITHDRYFLDRVVDTIWELDNAQLYQYKGNYSTFLQLKAAREEQQESSEKKRQNILRKELAWIQRGAKARSTKQKARINRFELLKESNPELSQSKLEISVEASRLGKKVIELKHISKKFDHIEILRDFNYIFAKNDRVGIVGPNGSGKTTLLNIIARRLTPDSGKVEQGTTVKIGYFSQDNAQLNEGIRVIDYIKEVAEYLPTSDGGMISASQMLDRFLFPPKVQWTTISKLSGGEKRRLYLLRILMECPNVLLFDEPTNDLDIQTLTILEDYLDDFNGTLMVVSHDRYFLDRTVEKILAFSDNGEIIDFVGNYSEYQKFIQNKRQEQERTNDKPEKKNKQQSVEKKKEKSLKFTYKEQKEFEQIEDVIAEVEGELEVVQQKINEAGSDYEALQKLLTSQQGLENRLEELMNRWTYLNELAEEIEKKNKR</sequence>
<feature type="region of interest" description="Disordered" evidence="5">
    <location>
        <begin position="533"/>
        <end position="554"/>
    </location>
</feature>
<dbReference type="GO" id="GO:0005524">
    <property type="term" value="F:ATP binding"/>
    <property type="evidence" value="ECO:0007669"/>
    <property type="project" value="UniProtKB-KW"/>
</dbReference>
<dbReference type="KEGG" id="drm:Dred_1814"/>
<dbReference type="FunFam" id="3.40.50.300:FF:000011">
    <property type="entry name" value="Putative ABC transporter ATP-binding component"/>
    <property type="match status" value="1"/>
</dbReference>
<organism evidence="7 8">
    <name type="scientific">Desulforamulus reducens (strain ATCC BAA-1160 / DSM 100696 / MI-1)</name>
    <name type="common">Desulfotomaculum reducens</name>
    <dbReference type="NCBI Taxonomy" id="349161"/>
    <lineage>
        <taxon>Bacteria</taxon>
        <taxon>Bacillati</taxon>
        <taxon>Bacillota</taxon>
        <taxon>Clostridia</taxon>
        <taxon>Eubacteriales</taxon>
        <taxon>Peptococcaceae</taxon>
        <taxon>Desulforamulus</taxon>
    </lineage>
</organism>
<feature type="domain" description="ABC transporter" evidence="6">
    <location>
        <begin position="4"/>
        <end position="255"/>
    </location>
</feature>
<evidence type="ECO:0000256" key="3">
    <source>
        <dbReference type="ARBA" id="ARBA00022840"/>
    </source>
</evidence>
<keyword evidence="3" id="KW-0067">ATP-binding</keyword>
<dbReference type="STRING" id="349161.Dred_1814"/>
<evidence type="ECO:0000256" key="1">
    <source>
        <dbReference type="ARBA" id="ARBA00022737"/>
    </source>
</evidence>
<dbReference type="PANTHER" id="PTHR42855">
    <property type="entry name" value="ABC TRANSPORTER ATP-BINDING SUBUNIT"/>
    <property type="match status" value="1"/>
</dbReference>
<evidence type="ECO:0000256" key="4">
    <source>
        <dbReference type="SAM" id="Coils"/>
    </source>
</evidence>
<dbReference type="EMBL" id="CP000612">
    <property type="protein sequence ID" value="ABO50339.1"/>
    <property type="molecule type" value="Genomic_DNA"/>
</dbReference>
<dbReference type="Proteomes" id="UP000001556">
    <property type="component" value="Chromosome"/>
</dbReference>
<dbReference type="InterPro" id="IPR003439">
    <property type="entry name" value="ABC_transporter-like_ATP-bd"/>
</dbReference>
<dbReference type="GO" id="GO:0016887">
    <property type="term" value="F:ATP hydrolysis activity"/>
    <property type="evidence" value="ECO:0007669"/>
    <property type="project" value="InterPro"/>
</dbReference>